<dbReference type="SMART" id="SM01117">
    <property type="entry name" value="Cyt-b5"/>
    <property type="match status" value="2"/>
</dbReference>
<evidence type="ECO:0000259" key="6">
    <source>
        <dbReference type="PROSITE" id="PS50255"/>
    </source>
</evidence>
<evidence type="ECO:0000313" key="8">
    <source>
        <dbReference type="Proteomes" id="UP001189429"/>
    </source>
</evidence>
<dbReference type="EMBL" id="CAUYUJ010008516">
    <property type="protein sequence ID" value="CAK0824161.1"/>
    <property type="molecule type" value="Genomic_DNA"/>
</dbReference>
<organism evidence="7 8">
    <name type="scientific">Prorocentrum cordatum</name>
    <dbReference type="NCBI Taxonomy" id="2364126"/>
    <lineage>
        <taxon>Eukaryota</taxon>
        <taxon>Sar</taxon>
        <taxon>Alveolata</taxon>
        <taxon>Dinophyceae</taxon>
        <taxon>Prorocentrales</taxon>
        <taxon>Prorocentraceae</taxon>
        <taxon>Prorocentrum</taxon>
    </lineage>
</organism>
<evidence type="ECO:0000256" key="1">
    <source>
        <dbReference type="ARBA" id="ARBA00022617"/>
    </source>
</evidence>
<dbReference type="PROSITE" id="PS00191">
    <property type="entry name" value="CYTOCHROME_B5_1"/>
    <property type="match status" value="2"/>
</dbReference>
<keyword evidence="8" id="KW-1185">Reference proteome</keyword>
<dbReference type="InterPro" id="IPR036400">
    <property type="entry name" value="Cyt_B5-like_heme/steroid_sf"/>
</dbReference>
<keyword evidence="2 5" id="KW-0479">Metal-binding</keyword>
<dbReference type="InterPro" id="IPR001199">
    <property type="entry name" value="Cyt_B5-like_heme/steroid-bd"/>
</dbReference>
<evidence type="ECO:0000256" key="4">
    <source>
        <dbReference type="ARBA" id="ARBA00038168"/>
    </source>
</evidence>
<comment type="caution">
    <text evidence="7">The sequence shown here is derived from an EMBL/GenBank/DDBJ whole genome shotgun (WGS) entry which is preliminary data.</text>
</comment>
<proteinExistence type="inferred from homology"/>
<dbReference type="PROSITE" id="PS50255">
    <property type="entry name" value="CYTOCHROME_B5_2"/>
    <property type="match status" value="2"/>
</dbReference>
<dbReference type="Gene3D" id="3.10.120.10">
    <property type="entry name" value="Cytochrome b5-like heme/steroid binding domain"/>
    <property type="match status" value="2"/>
</dbReference>
<keyword evidence="1 5" id="KW-0349">Heme</keyword>
<dbReference type="PRINTS" id="PR00363">
    <property type="entry name" value="CYTOCHROMEB5"/>
</dbReference>
<feature type="domain" description="Cytochrome b5 heme-binding" evidence="6">
    <location>
        <begin position="1"/>
        <end position="80"/>
    </location>
</feature>
<dbReference type="InterPro" id="IPR018506">
    <property type="entry name" value="Cyt_B5_heme-BS"/>
</dbReference>
<dbReference type="InterPro" id="IPR050668">
    <property type="entry name" value="Cytochrome_b5"/>
</dbReference>
<feature type="domain" description="Cytochrome b5 heme-binding" evidence="6">
    <location>
        <begin position="100"/>
        <end position="180"/>
    </location>
</feature>
<evidence type="ECO:0000256" key="3">
    <source>
        <dbReference type="ARBA" id="ARBA00023004"/>
    </source>
</evidence>
<dbReference type="Proteomes" id="UP001189429">
    <property type="component" value="Unassembled WGS sequence"/>
</dbReference>
<evidence type="ECO:0000256" key="5">
    <source>
        <dbReference type="RuleBase" id="RU362121"/>
    </source>
</evidence>
<keyword evidence="3 5" id="KW-0408">Iron</keyword>
<gene>
    <name evidence="7" type="ORF">PCOR1329_LOCUS24644</name>
</gene>
<dbReference type="SUPFAM" id="SSF55856">
    <property type="entry name" value="Cytochrome b5-like heme/steroid binding domain"/>
    <property type="match status" value="2"/>
</dbReference>
<evidence type="ECO:0000313" key="7">
    <source>
        <dbReference type="EMBL" id="CAK0824161.1"/>
    </source>
</evidence>
<evidence type="ECO:0000256" key="2">
    <source>
        <dbReference type="ARBA" id="ARBA00022723"/>
    </source>
</evidence>
<protein>
    <recommendedName>
        <fullName evidence="6">Cytochrome b5 heme-binding domain-containing protein</fullName>
    </recommendedName>
</protein>
<accession>A0ABN9S3P8</accession>
<reference evidence="7" key="1">
    <citation type="submission" date="2023-10" db="EMBL/GenBank/DDBJ databases">
        <authorList>
            <person name="Chen Y."/>
            <person name="Shah S."/>
            <person name="Dougan E. K."/>
            <person name="Thang M."/>
            <person name="Chan C."/>
        </authorList>
    </citation>
    <scope>NUCLEOTIDE SEQUENCE [LARGE SCALE GENOMIC DNA]</scope>
</reference>
<dbReference type="PANTHER" id="PTHR19359">
    <property type="entry name" value="CYTOCHROME B5"/>
    <property type="match status" value="1"/>
</dbReference>
<comment type="similarity">
    <text evidence="4 5">Belongs to the cytochrome b5 family.</text>
</comment>
<dbReference type="Pfam" id="PF00173">
    <property type="entry name" value="Cyt-b5"/>
    <property type="match status" value="2"/>
</dbReference>
<sequence length="181" mass="19838">MSVTAAEMEKHNTETDCWCAVGGKVYDVTKFMPDHPGGKKAIMLFAGKDATEEFDMLHDRKVIKKYGIDQGTVKEMGTLAPCPERRSPPHASVPAPLAPAMSVTAAEMEKHNTETDCWCAVGGKVYDVTKFMPDHPGGKKAIMLFAGKDATEEFDMLHDRKVIKKYGIDQGTVKEMGTLAD</sequence>
<name>A0ABN9S3P8_9DINO</name>